<keyword evidence="5" id="KW-0813">Transport</keyword>
<evidence type="ECO:0000256" key="1">
    <source>
        <dbReference type="ARBA" id="ARBA00004567"/>
    </source>
</evidence>
<reference evidence="13 14" key="1">
    <citation type="submission" date="2024-11" db="EMBL/GenBank/DDBJ databases">
        <title>Adaptive evolution of stress response genes in parasites aligns with host niche diversity.</title>
        <authorList>
            <person name="Hahn C."/>
            <person name="Resl P."/>
        </authorList>
    </citation>
    <scope>NUCLEOTIDE SEQUENCE [LARGE SCALE GENOMIC DNA]</scope>
    <source>
        <strain evidence="13">EGGRZ-B1_66</strain>
        <tissue evidence="13">Body</tissue>
    </source>
</reference>
<dbReference type="InterPro" id="IPR037665">
    <property type="entry name" value="Nucleoporin_S59-like"/>
</dbReference>
<feature type="region of interest" description="Disordered" evidence="11">
    <location>
        <begin position="148"/>
        <end position="178"/>
    </location>
</feature>
<feature type="region of interest" description="Disordered" evidence="11">
    <location>
        <begin position="895"/>
        <end position="915"/>
    </location>
</feature>
<feature type="compositionally biased region" description="Polar residues" evidence="11">
    <location>
        <begin position="44"/>
        <end position="69"/>
    </location>
</feature>
<name>A0ABD2QEM3_9PLAT</name>
<dbReference type="GO" id="GO:0005643">
    <property type="term" value="C:nuclear pore"/>
    <property type="evidence" value="ECO:0007669"/>
    <property type="project" value="UniProtKB-SubCell"/>
</dbReference>
<feature type="region of interest" description="Disordered" evidence="11">
    <location>
        <begin position="111"/>
        <end position="133"/>
    </location>
</feature>
<dbReference type="Pfam" id="PF04096">
    <property type="entry name" value="Nucleoporin2"/>
    <property type="match status" value="1"/>
</dbReference>
<feature type="compositionally biased region" description="Polar residues" evidence="11">
    <location>
        <begin position="22"/>
        <end position="33"/>
    </location>
</feature>
<evidence type="ECO:0000259" key="12">
    <source>
        <dbReference type="PROSITE" id="PS51434"/>
    </source>
</evidence>
<accession>A0ABD2QEM3</accession>
<evidence type="ECO:0000313" key="13">
    <source>
        <dbReference type="EMBL" id="KAL3317930.1"/>
    </source>
</evidence>
<dbReference type="PANTHER" id="PTHR23198:SF6">
    <property type="entry name" value="NUCLEAR PORE COMPLEX PROTEIN NUP98-NUP96"/>
    <property type="match status" value="1"/>
</dbReference>
<keyword evidence="10" id="KW-0539">Nucleus</keyword>
<dbReference type="PROSITE" id="PS51434">
    <property type="entry name" value="NUP_C"/>
    <property type="match status" value="1"/>
</dbReference>
<dbReference type="AlphaFoldDB" id="A0ABD2QEM3"/>
<dbReference type="SUPFAM" id="SSF82215">
    <property type="entry name" value="C-terminal autoproteolytic domain of nucleoporin nup98"/>
    <property type="match status" value="1"/>
</dbReference>
<evidence type="ECO:0000313" key="14">
    <source>
        <dbReference type="Proteomes" id="UP001626550"/>
    </source>
</evidence>
<evidence type="ECO:0000256" key="8">
    <source>
        <dbReference type="ARBA" id="ARBA00023010"/>
    </source>
</evidence>
<comment type="similarity">
    <text evidence="3">Belongs to the nucleoporin GLFG family.</text>
</comment>
<dbReference type="Pfam" id="PF21240">
    <property type="entry name" value="Nup98_GLEBS"/>
    <property type="match status" value="1"/>
</dbReference>
<dbReference type="GO" id="GO:0031965">
    <property type="term" value="C:nuclear membrane"/>
    <property type="evidence" value="ECO:0007669"/>
    <property type="project" value="UniProtKB-SubCell"/>
</dbReference>
<evidence type="ECO:0000256" key="6">
    <source>
        <dbReference type="ARBA" id="ARBA00022816"/>
    </source>
</evidence>
<evidence type="ECO:0000256" key="7">
    <source>
        <dbReference type="ARBA" id="ARBA00022927"/>
    </source>
</evidence>
<keyword evidence="6" id="KW-0509">mRNA transport</keyword>
<dbReference type="GO" id="GO:0051028">
    <property type="term" value="P:mRNA transport"/>
    <property type="evidence" value="ECO:0007669"/>
    <property type="project" value="UniProtKB-KW"/>
</dbReference>
<dbReference type="Gene3D" id="1.10.10.2360">
    <property type="match status" value="1"/>
</dbReference>
<dbReference type="FunFam" id="1.10.10.2360:FF:000001">
    <property type="entry name" value="Nuclear pore complex protein Nup98-Nup96"/>
    <property type="match status" value="1"/>
</dbReference>
<feature type="region of interest" description="Disordered" evidence="11">
    <location>
        <begin position="1"/>
        <end position="69"/>
    </location>
</feature>
<comment type="caution">
    <text evidence="13">The sequence shown here is derived from an EMBL/GenBank/DDBJ whole genome shotgun (WGS) entry which is preliminary data.</text>
</comment>
<evidence type="ECO:0000256" key="11">
    <source>
        <dbReference type="SAM" id="MobiDB-lite"/>
    </source>
</evidence>
<dbReference type="Proteomes" id="UP001626550">
    <property type="component" value="Unassembled WGS sequence"/>
</dbReference>
<protein>
    <recommendedName>
        <fullName evidence="4">Nuclear pore complex protein Nup98-Nup96</fullName>
    </recommendedName>
</protein>
<sequence length="937" mass="97595">MFSQTKRAPFGQSGSIFGSSSTNTQPNQSMFGASTTSSPFSSSLGQQISGSTVPFNAPASTDTIQRSGQTTTINTKHMCYTAMKDFQNKSLEELRLEDYLANRKVPANKPSGSIFGGGTTSTFGSPSTTQQTGTSIFGSTQQNTTSNIFGSSQPQNSTSSSIFGSKPMFGSPQQQSTTSNLFGASTQNTTFGSQQNASAFGSFGQSTATTSSSSIFGSKPLFGSSTNTSTGTGLFGSQPAASSNSIFGQKPAFGQAGTTSTSGGGLFGSTSNQSSGFSFGQTATTQSSIFGQSNPQQSTGGIFGSKPATTGAGSIFGSNTATTQSGFSFGAKPATVGASTGGIFGSSTNTAAKPGAFSFSQPATTSASGFSFGASAPAAGSLFGASNAATQNKPLFGTATTTSAFSFGTNTQTATGGSLFGATSTANKPGGLTFGQPTASTGSLFGSSTSNNTSAGTLFGSVSNTSTAGSLFGAGTSTGLNKPFGSSTFGTGNTFGASTFGTPQQGGSLFGSSSTSTGGLGTNAFGTAPASTCFGLGQNNSMNDQLAQHVRAQQHVLNLVRSMPYGNLYHSIQSAGSNVQNKEHESTKESDGSSGRNQAATKAIVNALVERNRPSNTSFGSPGVGQRILPIDRAKLFSGFDEDDDVQSKPARVSIQKAVASPADHGISFDSPFFVKKDDWKKLNLPEDLRKSIIERSQASPKNVSMPQPTTSPVMDKSFSAIPQLTPQPQLKTPTQPKSPLVNRSGVKLTKPGYYMLPVVDTLEKFINERGRCVVEDLVIGRKSYGHIAFAGETDVTGINLDERGEVVIYPDDDNKPSIGYGLNRRAVVTLDGLWPKDKTTRELITQPDVQTANRFGERLEKATNRMDAIFIEYRSETGSWVFEVKHFSKYRYDDSDEDDQIEQPPPPPVTTHHTTDNFLAQAKAAFASRYLLSLDK</sequence>
<evidence type="ECO:0000256" key="9">
    <source>
        <dbReference type="ARBA" id="ARBA00023132"/>
    </source>
</evidence>
<dbReference type="InterPro" id="IPR036903">
    <property type="entry name" value="Nup98_auto-Pept-S59_dom_sf"/>
</dbReference>
<organism evidence="13 14">
    <name type="scientific">Cichlidogyrus casuarinus</name>
    <dbReference type="NCBI Taxonomy" id="1844966"/>
    <lineage>
        <taxon>Eukaryota</taxon>
        <taxon>Metazoa</taxon>
        <taxon>Spiralia</taxon>
        <taxon>Lophotrochozoa</taxon>
        <taxon>Platyhelminthes</taxon>
        <taxon>Monogenea</taxon>
        <taxon>Monopisthocotylea</taxon>
        <taxon>Dactylogyridea</taxon>
        <taxon>Ancyrocephalidae</taxon>
        <taxon>Cichlidogyrus</taxon>
    </lineage>
</organism>
<dbReference type="InterPro" id="IPR025574">
    <property type="entry name" value="Nucleoporin_FG_rpt"/>
</dbReference>
<keyword evidence="7" id="KW-0653">Protein transport</keyword>
<proteinExistence type="inferred from homology"/>
<dbReference type="Pfam" id="PF13634">
    <property type="entry name" value="Nucleoporin_FG"/>
    <property type="match status" value="5"/>
</dbReference>
<feature type="region of interest" description="Disordered" evidence="11">
    <location>
        <begin position="576"/>
        <end position="599"/>
    </location>
</feature>
<evidence type="ECO:0000256" key="10">
    <source>
        <dbReference type="ARBA" id="ARBA00023242"/>
    </source>
</evidence>
<feature type="compositionally biased region" description="Basic and acidic residues" evidence="11">
    <location>
        <begin position="581"/>
        <end position="591"/>
    </location>
</feature>
<feature type="compositionally biased region" description="Low complexity" evidence="11">
    <location>
        <begin position="34"/>
        <end position="43"/>
    </location>
</feature>
<dbReference type="Gene3D" id="3.30.1610.10">
    <property type="entry name" value="Peptidase S59, nucleoporin"/>
    <property type="match status" value="1"/>
</dbReference>
<feature type="compositionally biased region" description="Low complexity" evidence="11">
    <location>
        <begin position="120"/>
        <end position="133"/>
    </location>
</feature>
<dbReference type="InterPro" id="IPR007230">
    <property type="entry name" value="Nup98_auto-Pept-S59_dom"/>
</dbReference>
<feature type="compositionally biased region" description="Low complexity" evidence="11">
    <location>
        <begin position="151"/>
        <end position="161"/>
    </location>
</feature>
<keyword evidence="14" id="KW-1185">Reference proteome</keyword>
<feature type="domain" description="Peptidase S59" evidence="12">
    <location>
        <begin position="751"/>
        <end position="888"/>
    </location>
</feature>
<keyword evidence="9" id="KW-0906">Nuclear pore complex</keyword>
<evidence type="ECO:0000256" key="5">
    <source>
        <dbReference type="ARBA" id="ARBA00022448"/>
    </source>
</evidence>
<evidence type="ECO:0000256" key="3">
    <source>
        <dbReference type="ARBA" id="ARBA00008926"/>
    </source>
</evidence>
<feature type="compositionally biased region" description="Low complexity" evidence="11">
    <location>
        <begin position="10"/>
        <end position="21"/>
    </location>
</feature>
<evidence type="ECO:0000256" key="2">
    <source>
        <dbReference type="ARBA" id="ARBA00004620"/>
    </source>
</evidence>
<dbReference type="PANTHER" id="PTHR23198">
    <property type="entry name" value="NUCLEOPORIN"/>
    <property type="match status" value="1"/>
</dbReference>
<comment type="subcellular location">
    <subcellularLocation>
        <location evidence="2">Nucleus membrane</location>
        <topology evidence="2">Peripheral membrane protein</topology>
        <orientation evidence="2">Nucleoplasmic side</orientation>
    </subcellularLocation>
    <subcellularLocation>
        <location evidence="1">Nucleus</location>
        <location evidence="1">Nuclear pore complex</location>
    </subcellularLocation>
</comment>
<keyword evidence="8" id="KW-0811">Translocation</keyword>
<gene>
    <name evidence="13" type="primary">NUP98</name>
    <name evidence="13" type="ORF">Ciccas_003410</name>
</gene>
<dbReference type="EMBL" id="JBJKFK010000308">
    <property type="protein sequence ID" value="KAL3317930.1"/>
    <property type="molecule type" value="Genomic_DNA"/>
</dbReference>
<dbReference type="GO" id="GO:0015031">
    <property type="term" value="P:protein transport"/>
    <property type="evidence" value="ECO:0007669"/>
    <property type="project" value="UniProtKB-KW"/>
</dbReference>
<evidence type="ECO:0000256" key="4">
    <source>
        <dbReference type="ARBA" id="ARBA00013472"/>
    </source>
</evidence>